<sequence>MTKLQKSSLLWVYIIMAIMIFTAVFQIYTKPVYADLNQNTDKIKPFYPGEKLTYELRWGMIPAGRATLEVLPFKIVNNIPAYHFVVTAESNDFVDIFYKVRDRIDAYADIDMTRSVLYQKKQHEGKSKRDILVNFDWENNTAIYSNFGKQLEPISLMSGTFDPLSAFYFTRFSEFEDNMLIQRPITDGKKNVIGKVKVIGKETIKSGDKEYETFLIEPELEHVKGVFEKSKNAKIQIWISADNRRIPIRIKSEVVVGSFVGELVSVTEGDPLKNKL</sequence>
<proteinExistence type="predicted"/>
<gene>
    <name evidence="2" type="ORF">dnl_00750</name>
</gene>
<name>A0A975GE34_9BACT</name>
<dbReference type="Proteomes" id="UP000663720">
    <property type="component" value="Chromosome"/>
</dbReference>
<accession>A0A975GE34</accession>
<dbReference type="Pfam" id="PF11306">
    <property type="entry name" value="DUF3108"/>
    <property type="match status" value="1"/>
</dbReference>
<evidence type="ECO:0000313" key="3">
    <source>
        <dbReference type="Proteomes" id="UP000663720"/>
    </source>
</evidence>
<organism evidence="2 3">
    <name type="scientific">Desulfonema limicola</name>
    <dbReference type="NCBI Taxonomy" id="45656"/>
    <lineage>
        <taxon>Bacteria</taxon>
        <taxon>Pseudomonadati</taxon>
        <taxon>Thermodesulfobacteriota</taxon>
        <taxon>Desulfobacteria</taxon>
        <taxon>Desulfobacterales</taxon>
        <taxon>Desulfococcaceae</taxon>
        <taxon>Desulfonema</taxon>
    </lineage>
</organism>
<dbReference type="InterPro" id="IPR021457">
    <property type="entry name" value="DUF3108"/>
</dbReference>
<keyword evidence="1" id="KW-0812">Transmembrane</keyword>
<dbReference type="KEGG" id="dli:dnl_00750"/>
<dbReference type="RefSeq" id="WP_207689799.1">
    <property type="nucleotide sequence ID" value="NZ_CP061799.1"/>
</dbReference>
<dbReference type="AlphaFoldDB" id="A0A975GE34"/>
<keyword evidence="3" id="KW-1185">Reference proteome</keyword>
<feature type="transmembrane region" description="Helical" evidence="1">
    <location>
        <begin position="9"/>
        <end position="28"/>
    </location>
</feature>
<dbReference type="EMBL" id="CP061799">
    <property type="protein sequence ID" value="QTA77877.1"/>
    <property type="molecule type" value="Genomic_DNA"/>
</dbReference>
<keyword evidence="1" id="KW-1133">Transmembrane helix</keyword>
<keyword evidence="1" id="KW-0472">Membrane</keyword>
<evidence type="ECO:0000256" key="1">
    <source>
        <dbReference type="SAM" id="Phobius"/>
    </source>
</evidence>
<evidence type="ECO:0000313" key="2">
    <source>
        <dbReference type="EMBL" id="QTA77877.1"/>
    </source>
</evidence>
<protein>
    <submittedName>
        <fullName evidence="2">DUF3108</fullName>
    </submittedName>
</protein>
<reference evidence="2" key="1">
    <citation type="journal article" date="2021" name="Microb. Physiol.">
        <title>Proteogenomic Insights into the Physiology of Marine, Sulfate-Reducing, Filamentous Desulfonema limicola and Desulfonema magnum.</title>
        <authorList>
            <person name="Schnaars V."/>
            <person name="Wohlbrand L."/>
            <person name="Scheve S."/>
            <person name="Hinrichs C."/>
            <person name="Reinhardt R."/>
            <person name="Rabus R."/>
        </authorList>
    </citation>
    <scope>NUCLEOTIDE SEQUENCE</scope>
    <source>
        <strain evidence="2">5ac10</strain>
    </source>
</reference>